<evidence type="ECO:0000259" key="6">
    <source>
        <dbReference type="Pfam" id="PF19408"/>
    </source>
</evidence>
<gene>
    <name evidence="7" type="ORF">ACFPIK_14435</name>
</gene>
<evidence type="ECO:0000313" key="7">
    <source>
        <dbReference type="EMBL" id="MFC5192970.1"/>
    </source>
</evidence>
<dbReference type="Proteomes" id="UP001596163">
    <property type="component" value="Unassembled WGS sequence"/>
</dbReference>
<feature type="chain" id="PRO_5047342949" evidence="3">
    <location>
        <begin position="21"/>
        <end position="936"/>
    </location>
</feature>
<dbReference type="SUPFAM" id="SSF110296">
    <property type="entry name" value="Oligoxyloglucan reducing end-specific cellobiohydrolase"/>
    <property type="match status" value="2"/>
</dbReference>
<dbReference type="InterPro" id="IPR045829">
    <property type="entry name" value="PKD_6"/>
</dbReference>
<evidence type="ECO:0000259" key="5">
    <source>
        <dbReference type="Pfam" id="PF18962"/>
    </source>
</evidence>
<organism evidence="7 8">
    <name type="scientific">Algoriphagus aquatilis</name>
    <dbReference type="NCBI Taxonomy" id="490186"/>
    <lineage>
        <taxon>Bacteria</taxon>
        <taxon>Pseudomonadati</taxon>
        <taxon>Bacteroidota</taxon>
        <taxon>Cytophagia</taxon>
        <taxon>Cytophagales</taxon>
        <taxon>Cyclobacteriaceae</taxon>
        <taxon>Algoriphagus</taxon>
    </lineage>
</organism>
<dbReference type="RefSeq" id="WP_377916491.1">
    <property type="nucleotide sequence ID" value="NZ_JBHSKS010000012.1"/>
</dbReference>
<comment type="caution">
    <text evidence="7">The sequence shown here is derived from an EMBL/GenBank/DDBJ whole genome shotgun (WGS) entry which is preliminary data.</text>
</comment>
<reference evidence="8" key="1">
    <citation type="journal article" date="2019" name="Int. J. Syst. Evol. Microbiol.">
        <title>The Global Catalogue of Microorganisms (GCM) 10K type strain sequencing project: providing services to taxonomists for standard genome sequencing and annotation.</title>
        <authorList>
            <consortium name="The Broad Institute Genomics Platform"/>
            <consortium name="The Broad Institute Genome Sequencing Center for Infectious Disease"/>
            <person name="Wu L."/>
            <person name="Ma J."/>
        </authorList>
    </citation>
    <scope>NUCLEOTIDE SEQUENCE [LARGE SCALE GENOMIC DNA]</scope>
    <source>
        <strain evidence="8">CGMCC 1.7030</strain>
    </source>
</reference>
<dbReference type="Gene3D" id="2.130.10.10">
    <property type="entry name" value="YVTN repeat-like/Quinoprotein amine dehydrogenase"/>
    <property type="match status" value="2"/>
</dbReference>
<accession>A0ABW0C0V3</accession>
<feature type="domain" description="PKD-like" evidence="6">
    <location>
        <begin position="600"/>
        <end position="677"/>
    </location>
</feature>
<protein>
    <submittedName>
        <fullName evidence="7">YCF48-related protein</fullName>
    </submittedName>
</protein>
<sequence length="936" mass="99815">MKKLLAALLFSLIVISLSHGQTWTRMQGWGLDLEANHWVTNQKVVAVGENLIIYSENAGSTWAEVGQEFGVRFSDVTFTNESNGIAVGELGTIYRSADGGKTWTKISSGTQKNLKSVVSIGENQLFASGEDGTLLSSMNSGGSWSLITINTTLDFQEIFFVNENLGFIAAEGGNVFKSSNKGVSWEKIQLPTVRNLNGLVFTSTLIGYAVGDQGSFFRTADGGTTWLPLVSNVSTKLKKVAASPVDNRILVAIGEQATLIRSANSGTTFSTINLGAGNTRNLNDLRFIPASNTLFTFGQNGFIISSTNAGTSWTTRQAGVRNDFSSTDFKSNTIGFISGKNGEFYVTTNGGTSLISRPLPEKVDIHTIDFWNTSFGYASSESGKMYRTANSGSSWVPVPSNSPNKITGFYLFATSVLYVSGTKGYVSRSFDSGVTWDQTINTGITEDLADLTYFDFVFGFAIGKNGQIIRTAGGTNWELKPKLTSENLNALAKLDTTTAIVVGNNGVVLKTKDKAVTWEILPFPEKVNLTSVDFWDLFLGFVVGEGGITYQTKDGGLTWVKINSGTIRDLNSVNYGDPNSAFAVGNDGTILSYSCTPPGSVSPISGNSTSCLGASTYSISSQPELSSDIVWRVDGGIILSGQGSPTIEVEWTIPGRNAVLVSRSNFCGNGETSSLEVFVNPIPAISTLISGEGTVCINSTHTYSVPAQAGSSYTWEVTGGEIQSGQGTSNISVRWIASGDQKIQVTASSPCGKSEPTFKSIKANKAPDQPAAIAGETITPLGQVTYQTTALPGLNYKWSISGGGKIISGQGSASITVNWEQEGQFEVSVEAQNECNFGPKRALNVNVNIITALEPKPSLGKLKVFPNPSQGQATVESTSLDLFESIQVINSFGQVVYHSSINQGDKQHAIDALPRGLLYIRLSGKNGVITQKVLVK</sequence>
<dbReference type="EMBL" id="JBHSKS010000012">
    <property type="protein sequence ID" value="MFC5192970.1"/>
    <property type="molecule type" value="Genomic_DNA"/>
</dbReference>
<keyword evidence="2" id="KW-0604">Photosystem II</keyword>
<evidence type="ECO:0000256" key="3">
    <source>
        <dbReference type="SAM" id="SignalP"/>
    </source>
</evidence>
<dbReference type="InterPro" id="IPR026444">
    <property type="entry name" value="Secre_tail"/>
</dbReference>
<keyword evidence="8" id="KW-1185">Reference proteome</keyword>
<name>A0ABW0C0V3_9BACT</name>
<dbReference type="InterPro" id="IPR028203">
    <property type="entry name" value="PSII_CF48-like_dom"/>
</dbReference>
<dbReference type="Pfam" id="PF18962">
    <property type="entry name" value="Por_Secre_tail"/>
    <property type="match status" value="1"/>
</dbReference>
<dbReference type="NCBIfam" id="TIGR04183">
    <property type="entry name" value="Por_Secre_tail"/>
    <property type="match status" value="1"/>
</dbReference>
<feature type="domain" description="Photosynthesis system II assembly factor Ycf48/Hcf136-like" evidence="4">
    <location>
        <begin position="58"/>
        <end position="186"/>
    </location>
</feature>
<evidence type="ECO:0000256" key="2">
    <source>
        <dbReference type="ARBA" id="ARBA00023276"/>
    </source>
</evidence>
<dbReference type="Pfam" id="PF19408">
    <property type="entry name" value="PKD_6"/>
    <property type="match status" value="3"/>
</dbReference>
<dbReference type="InterPro" id="IPR015943">
    <property type="entry name" value="WD40/YVTN_repeat-like_dom_sf"/>
</dbReference>
<proteinExistence type="predicted"/>
<keyword evidence="1" id="KW-0602">Photosynthesis</keyword>
<feature type="signal peptide" evidence="3">
    <location>
        <begin position="1"/>
        <end position="20"/>
    </location>
</feature>
<keyword evidence="3" id="KW-0732">Signal</keyword>
<evidence type="ECO:0000259" key="4">
    <source>
        <dbReference type="Pfam" id="PF14870"/>
    </source>
</evidence>
<dbReference type="Pfam" id="PF14870">
    <property type="entry name" value="PSII_BNR"/>
    <property type="match status" value="1"/>
</dbReference>
<feature type="domain" description="PKD-like" evidence="6">
    <location>
        <begin position="686"/>
        <end position="756"/>
    </location>
</feature>
<dbReference type="PANTHER" id="PTHR47199">
    <property type="entry name" value="PHOTOSYSTEM II STABILITY/ASSEMBLY FACTOR HCF136, CHLOROPLASTIC"/>
    <property type="match status" value="1"/>
</dbReference>
<feature type="domain" description="PKD-like" evidence="6">
    <location>
        <begin position="767"/>
        <end position="845"/>
    </location>
</feature>
<dbReference type="PANTHER" id="PTHR47199:SF2">
    <property type="entry name" value="PHOTOSYSTEM II STABILITY_ASSEMBLY FACTOR HCF136, CHLOROPLASTIC"/>
    <property type="match status" value="1"/>
</dbReference>
<evidence type="ECO:0000256" key="1">
    <source>
        <dbReference type="ARBA" id="ARBA00022531"/>
    </source>
</evidence>
<evidence type="ECO:0000313" key="8">
    <source>
        <dbReference type="Proteomes" id="UP001596163"/>
    </source>
</evidence>
<feature type="domain" description="Secretion system C-terminal sorting" evidence="5">
    <location>
        <begin position="864"/>
        <end position="935"/>
    </location>
</feature>